<dbReference type="PRINTS" id="PR00314">
    <property type="entry name" value="CLATHRINADPT"/>
</dbReference>
<dbReference type="OrthoDB" id="870at2759"/>
<dbReference type="InterPro" id="IPR011012">
    <property type="entry name" value="Longin-like_dom_sf"/>
</dbReference>
<proteinExistence type="inferred from homology"/>
<dbReference type="GO" id="GO:0016192">
    <property type="term" value="P:vesicle-mediated transport"/>
    <property type="evidence" value="ECO:0007669"/>
    <property type="project" value="InterPro"/>
</dbReference>
<gene>
    <name evidence="7" type="ORF">IWQ60_000526</name>
</gene>
<dbReference type="CDD" id="cd14837">
    <property type="entry name" value="AP3_Mu_N"/>
    <property type="match status" value="1"/>
</dbReference>
<evidence type="ECO:0000256" key="1">
    <source>
        <dbReference type="ARBA" id="ARBA00004308"/>
    </source>
</evidence>
<evidence type="ECO:0000256" key="2">
    <source>
        <dbReference type="ARBA" id="ARBA00022448"/>
    </source>
</evidence>
<sequence>MIDSIYLIDDHGRTIIEKQWRSSHGTTVVNQFIKTLLETSTGDLRPIVELSSRFVGIHIKRDDIVFLCLVASEVSPFLVLEFLERFYQALLEYFGRVTEYTIKENFLTVTRVLEEMLDYGYPLTTDLAVLRDQVPVPNLVTKVMQTVTGSSTLGDRGAGAGGDSLVPWRKSGIRHKNNELYVDITEEVDAVLENTGQVTSLDITGRVTGTCLMSGMPDLTLTFANPSLLDDASFHPCVRLRQFEADRTLSFIPPDGPFKLLTYRVSQAQSYQPPLVMRAALTNDDSQYRVAISVGIGQTFARPLENVVIIVALSDAAANITTKAEHGTTSIDPRAKTVRWRHPKIEKTSSTLHLDVSFTTKASARPTVVLTAEFEIGSFAISGLKIRGLRLSGEHYQYYKGVKSKTISGKYQLRC</sequence>
<organism evidence="7 8">
    <name type="scientific">Tieghemiomyces parasiticus</name>
    <dbReference type="NCBI Taxonomy" id="78921"/>
    <lineage>
        <taxon>Eukaryota</taxon>
        <taxon>Fungi</taxon>
        <taxon>Fungi incertae sedis</taxon>
        <taxon>Zoopagomycota</taxon>
        <taxon>Kickxellomycotina</taxon>
        <taxon>Dimargaritomycetes</taxon>
        <taxon>Dimargaritales</taxon>
        <taxon>Dimargaritaceae</taxon>
        <taxon>Tieghemiomyces</taxon>
    </lineage>
</organism>
<keyword evidence="4" id="KW-0472">Membrane</keyword>
<dbReference type="GO" id="GO:0006886">
    <property type="term" value="P:intracellular protein transport"/>
    <property type="evidence" value="ECO:0007669"/>
    <property type="project" value="UniProtKB-UniRule"/>
</dbReference>
<dbReference type="AlphaFoldDB" id="A0A9W8AEN8"/>
<dbReference type="InterPro" id="IPR001392">
    <property type="entry name" value="Clathrin_mu"/>
</dbReference>
<accession>A0A9W8AEN8</accession>
<evidence type="ECO:0000259" key="6">
    <source>
        <dbReference type="PROSITE" id="PS51072"/>
    </source>
</evidence>
<dbReference type="GO" id="GO:0012505">
    <property type="term" value="C:endomembrane system"/>
    <property type="evidence" value="ECO:0007669"/>
    <property type="project" value="UniProtKB-SubCell"/>
</dbReference>
<reference evidence="7" key="1">
    <citation type="submission" date="2022-07" db="EMBL/GenBank/DDBJ databases">
        <title>Phylogenomic reconstructions and comparative analyses of Kickxellomycotina fungi.</title>
        <authorList>
            <person name="Reynolds N.K."/>
            <person name="Stajich J.E."/>
            <person name="Barry K."/>
            <person name="Grigoriev I.V."/>
            <person name="Crous P."/>
            <person name="Smith M.E."/>
        </authorList>
    </citation>
    <scope>NUCLEOTIDE SEQUENCE</scope>
    <source>
        <strain evidence="7">RSA 861</strain>
    </source>
</reference>
<comment type="caution">
    <text evidence="7">The sequence shown here is derived from an EMBL/GenBank/DDBJ whole genome shotgun (WGS) entry which is preliminary data.</text>
</comment>
<dbReference type="InterPro" id="IPR050431">
    <property type="entry name" value="Adaptor_comp_med_subunit"/>
</dbReference>
<dbReference type="PROSITE" id="PS00990">
    <property type="entry name" value="CLAT_ADAPTOR_M_1"/>
    <property type="match status" value="1"/>
</dbReference>
<comment type="similarity">
    <text evidence="5">Belongs to the adaptor complexes medium subunit family.</text>
</comment>
<feature type="domain" description="MHD" evidence="6">
    <location>
        <begin position="177"/>
        <end position="414"/>
    </location>
</feature>
<evidence type="ECO:0000313" key="7">
    <source>
        <dbReference type="EMBL" id="KAJ1930201.1"/>
    </source>
</evidence>
<dbReference type="PROSITE" id="PS51072">
    <property type="entry name" value="MHD"/>
    <property type="match status" value="1"/>
</dbReference>
<dbReference type="Pfam" id="PF00928">
    <property type="entry name" value="Adap_comp_sub"/>
    <property type="match status" value="1"/>
</dbReference>
<dbReference type="FunFam" id="3.30.450.60:FF:000002">
    <property type="entry name" value="AP-2 complex subunit mu, putative"/>
    <property type="match status" value="1"/>
</dbReference>
<protein>
    <recommendedName>
        <fullName evidence="6">MHD domain-containing protein</fullName>
    </recommendedName>
</protein>
<evidence type="ECO:0000256" key="4">
    <source>
        <dbReference type="ARBA" id="ARBA00023136"/>
    </source>
</evidence>
<dbReference type="Pfam" id="PF01217">
    <property type="entry name" value="Clat_adaptor_s"/>
    <property type="match status" value="1"/>
</dbReference>
<keyword evidence="8" id="KW-1185">Reference proteome</keyword>
<dbReference type="SUPFAM" id="SSF49447">
    <property type="entry name" value="Second domain of Mu2 adaptin subunit (ap50) of ap2 adaptor"/>
    <property type="match status" value="1"/>
</dbReference>
<dbReference type="EMBL" id="JANBPT010000013">
    <property type="protein sequence ID" value="KAJ1930201.1"/>
    <property type="molecule type" value="Genomic_DNA"/>
</dbReference>
<dbReference type="Gene3D" id="2.60.40.1170">
    <property type="entry name" value="Mu homology domain, subdomain B"/>
    <property type="match status" value="2"/>
</dbReference>
<dbReference type="Proteomes" id="UP001150569">
    <property type="component" value="Unassembled WGS sequence"/>
</dbReference>
<keyword evidence="2 5" id="KW-0813">Transport</keyword>
<name>A0A9W8AEN8_9FUNG</name>
<dbReference type="InterPro" id="IPR018240">
    <property type="entry name" value="Clathrin_mu_CS"/>
</dbReference>
<dbReference type="GO" id="GO:0030131">
    <property type="term" value="C:clathrin adaptor complex"/>
    <property type="evidence" value="ECO:0007669"/>
    <property type="project" value="UniProtKB-UniRule"/>
</dbReference>
<dbReference type="PANTHER" id="PTHR10529">
    <property type="entry name" value="AP COMPLEX SUBUNIT MU"/>
    <property type="match status" value="1"/>
</dbReference>
<dbReference type="InterPro" id="IPR022775">
    <property type="entry name" value="AP_mu_sigma_su"/>
</dbReference>
<dbReference type="InterPro" id="IPR036168">
    <property type="entry name" value="AP2_Mu_C_sf"/>
</dbReference>
<comment type="subcellular location">
    <subcellularLocation>
        <location evidence="1">Endomembrane system</location>
    </subcellularLocation>
</comment>
<dbReference type="PIRSF" id="PIRSF005992">
    <property type="entry name" value="Clathrin_mu"/>
    <property type="match status" value="1"/>
</dbReference>
<dbReference type="Gene3D" id="3.30.450.60">
    <property type="match status" value="1"/>
</dbReference>
<evidence type="ECO:0000256" key="5">
    <source>
        <dbReference type="PIRNR" id="PIRNR005992"/>
    </source>
</evidence>
<keyword evidence="3 5" id="KW-0653">Protein transport</keyword>
<dbReference type="SUPFAM" id="SSF64356">
    <property type="entry name" value="SNARE-like"/>
    <property type="match status" value="1"/>
</dbReference>
<dbReference type="PROSITE" id="PS00991">
    <property type="entry name" value="CLAT_ADAPTOR_M_2"/>
    <property type="match status" value="1"/>
</dbReference>
<dbReference type="CDD" id="cd09252">
    <property type="entry name" value="AP-3_Mu3_Cterm"/>
    <property type="match status" value="1"/>
</dbReference>
<dbReference type="InterPro" id="IPR028565">
    <property type="entry name" value="MHD"/>
</dbReference>
<evidence type="ECO:0000256" key="3">
    <source>
        <dbReference type="ARBA" id="ARBA00022927"/>
    </source>
</evidence>
<evidence type="ECO:0000313" key="8">
    <source>
        <dbReference type="Proteomes" id="UP001150569"/>
    </source>
</evidence>